<sequence length="94" mass="11336">MSQRMILGKGFDSLFFEYLDSKYDEPEIHYQREGLFKGKKSQLEEYEINRLIKLLISYLKAKIVYKDTERKDLKKQLKDLEKEKEEVKSKLNTP</sequence>
<comment type="caution">
    <text evidence="2">The sequence shown here is derived from an EMBL/GenBank/DDBJ whole genome shotgun (WGS) entry which is preliminary data.</text>
</comment>
<dbReference type="EMBL" id="LAZR01000835">
    <property type="protein sequence ID" value="KKN56668.1"/>
    <property type="molecule type" value="Genomic_DNA"/>
</dbReference>
<proteinExistence type="predicted"/>
<accession>A0A0F9USR0</accession>
<dbReference type="AlphaFoldDB" id="A0A0F9USR0"/>
<evidence type="ECO:0000313" key="2">
    <source>
        <dbReference type="EMBL" id="KKN56668.1"/>
    </source>
</evidence>
<keyword evidence="1" id="KW-0175">Coiled coil</keyword>
<reference evidence="2" key="1">
    <citation type="journal article" date="2015" name="Nature">
        <title>Complex archaea that bridge the gap between prokaryotes and eukaryotes.</title>
        <authorList>
            <person name="Spang A."/>
            <person name="Saw J.H."/>
            <person name="Jorgensen S.L."/>
            <person name="Zaremba-Niedzwiedzka K."/>
            <person name="Martijn J."/>
            <person name="Lind A.E."/>
            <person name="van Eijk R."/>
            <person name="Schleper C."/>
            <person name="Guy L."/>
            <person name="Ettema T.J."/>
        </authorList>
    </citation>
    <scope>NUCLEOTIDE SEQUENCE</scope>
</reference>
<protein>
    <submittedName>
        <fullName evidence="2">Uncharacterized protein</fullName>
    </submittedName>
</protein>
<evidence type="ECO:0000256" key="1">
    <source>
        <dbReference type="SAM" id="Coils"/>
    </source>
</evidence>
<organism evidence="2">
    <name type="scientific">marine sediment metagenome</name>
    <dbReference type="NCBI Taxonomy" id="412755"/>
    <lineage>
        <taxon>unclassified sequences</taxon>
        <taxon>metagenomes</taxon>
        <taxon>ecological metagenomes</taxon>
    </lineage>
</organism>
<feature type="coiled-coil region" evidence="1">
    <location>
        <begin position="63"/>
        <end position="93"/>
    </location>
</feature>
<gene>
    <name evidence="2" type="ORF">LCGC14_0569850</name>
</gene>
<name>A0A0F9USR0_9ZZZZ</name>